<evidence type="ECO:0000259" key="1">
    <source>
        <dbReference type="Pfam" id="PF13333"/>
    </source>
</evidence>
<comment type="caution">
    <text evidence="2">The sequence shown here is derived from an EMBL/GenBank/DDBJ whole genome shotgun (WGS) entry which is preliminary data.</text>
</comment>
<dbReference type="Proteomes" id="UP001209681">
    <property type="component" value="Unassembled WGS sequence"/>
</dbReference>
<proteinExistence type="predicted"/>
<accession>A0ABT3N6N0</accession>
<protein>
    <recommendedName>
        <fullName evidence="1">Integrase catalytic domain-containing protein</fullName>
    </recommendedName>
</protein>
<reference evidence="2 3" key="1">
    <citation type="submission" date="2022-11" db="EMBL/GenBank/DDBJ databases">
        <title>Desulfobotulus tamanensis H1 sp. nov. - anaerobic, alkaliphilic, sulphate reducing bacterium isolated from terrestrial mud volcano.</title>
        <authorList>
            <person name="Frolova A."/>
            <person name="Merkel A.Y."/>
            <person name="Slobodkin A.I."/>
        </authorList>
    </citation>
    <scope>NUCLEOTIDE SEQUENCE [LARGE SCALE GENOMIC DNA]</scope>
    <source>
        <strain evidence="2 3">H1</strain>
    </source>
</reference>
<sequence length="49" mass="5671">MKMECIRTKVALSLEEARIQIADYIRYCTDERLHSGIDYPAPKTKLEGL</sequence>
<organism evidence="2 3">
    <name type="scientific">Desulfobotulus pelophilus</name>
    <dbReference type="NCBI Taxonomy" id="2823377"/>
    <lineage>
        <taxon>Bacteria</taxon>
        <taxon>Pseudomonadati</taxon>
        <taxon>Thermodesulfobacteriota</taxon>
        <taxon>Desulfobacteria</taxon>
        <taxon>Desulfobacterales</taxon>
        <taxon>Desulfobacteraceae</taxon>
        <taxon>Desulfobotulus</taxon>
    </lineage>
</organism>
<dbReference type="EMBL" id="JAPFPW010000003">
    <property type="protein sequence ID" value="MCW7753090.1"/>
    <property type="molecule type" value="Genomic_DNA"/>
</dbReference>
<dbReference type="Pfam" id="PF13333">
    <property type="entry name" value="rve_2"/>
    <property type="match status" value="1"/>
</dbReference>
<evidence type="ECO:0000313" key="3">
    <source>
        <dbReference type="Proteomes" id="UP001209681"/>
    </source>
</evidence>
<gene>
    <name evidence="2" type="ORF">OOT00_03710</name>
</gene>
<dbReference type="InterPro" id="IPR001584">
    <property type="entry name" value="Integrase_cat-core"/>
</dbReference>
<name>A0ABT3N6N0_9BACT</name>
<evidence type="ECO:0000313" key="2">
    <source>
        <dbReference type="EMBL" id="MCW7753090.1"/>
    </source>
</evidence>
<keyword evidence="3" id="KW-1185">Reference proteome</keyword>
<feature type="domain" description="Integrase catalytic" evidence="1">
    <location>
        <begin position="2"/>
        <end position="36"/>
    </location>
</feature>